<keyword evidence="6" id="KW-1185">Reference proteome</keyword>
<dbReference type="EMBL" id="FNMZ01000002">
    <property type="protein sequence ID" value="SDW65096.1"/>
    <property type="molecule type" value="Genomic_DNA"/>
</dbReference>
<dbReference type="PANTHER" id="PTHR37418">
    <property type="entry name" value="3-KETO-5-AMINOHEXANOATE CLEAVAGE ENZYME-RELATED"/>
    <property type="match status" value="1"/>
</dbReference>
<dbReference type="GO" id="GO:0043720">
    <property type="term" value="F:3-keto-5-aminohexanoate cleavage activity"/>
    <property type="evidence" value="ECO:0007669"/>
    <property type="project" value="InterPro"/>
</dbReference>
<name>A0A1H2V9S2_9RHOB</name>
<sequence>MQDVWLEVALNGSGGREAQPLAPVTVEAVIDEAMACLGEGASILHYHAYDAAGRHAERNLDFHRAVLEGVRARTEAVIYPTTAMRRLGQPPMPVEERYRIERTLAAEGLLDVFVLDPGSCNFAREGTAGQGFVYLNPPEETASGFALARETGLIPAMAIYELGFARAAQAMAAEAGVAAGHALHRVMFSDRYLWGAPPSAAGLAAVGQAMALIGVRRWMLAGIDFDVFAVMRAGLELGADVRVGLEDAPRGSEMGNAAQVARARAEIAASGRGLASPEAVRRNLAARRAAPGG</sequence>
<evidence type="ECO:0000256" key="4">
    <source>
        <dbReference type="ARBA" id="ARBA00022833"/>
    </source>
</evidence>
<keyword evidence="2" id="KW-0808">Transferase</keyword>
<dbReference type="Pfam" id="PF05853">
    <property type="entry name" value="BKACE"/>
    <property type="match status" value="1"/>
</dbReference>
<dbReference type="Gene3D" id="3.20.20.70">
    <property type="entry name" value="Aldolase class I"/>
    <property type="match status" value="1"/>
</dbReference>
<keyword evidence="3" id="KW-0479">Metal-binding</keyword>
<dbReference type="Proteomes" id="UP000199118">
    <property type="component" value="Unassembled WGS sequence"/>
</dbReference>
<proteinExistence type="predicted"/>
<dbReference type="AlphaFoldDB" id="A0A1H2V9S2"/>
<dbReference type="PANTHER" id="PTHR37418:SF2">
    <property type="entry name" value="3-KETO-5-AMINOHEXANOATE CLEAVAGE ENZYME"/>
    <property type="match status" value="1"/>
</dbReference>
<evidence type="ECO:0000313" key="5">
    <source>
        <dbReference type="EMBL" id="SDW65096.1"/>
    </source>
</evidence>
<dbReference type="InterPro" id="IPR008567">
    <property type="entry name" value="BKACE"/>
</dbReference>
<dbReference type="GO" id="GO:0046872">
    <property type="term" value="F:metal ion binding"/>
    <property type="evidence" value="ECO:0007669"/>
    <property type="project" value="UniProtKB-KW"/>
</dbReference>
<keyword evidence="4" id="KW-0862">Zinc</keyword>
<organism evidence="5 6">
    <name type="scientific">Albimonas donghaensis</name>
    <dbReference type="NCBI Taxonomy" id="356660"/>
    <lineage>
        <taxon>Bacteria</taxon>
        <taxon>Pseudomonadati</taxon>
        <taxon>Pseudomonadota</taxon>
        <taxon>Alphaproteobacteria</taxon>
        <taxon>Rhodobacterales</taxon>
        <taxon>Paracoccaceae</taxon>
        <taxon>Albimonas</taxon>
    </lineage>
</organism>
<reference evidence="5 6" key="1">
    <citation type="submission" date="2016-10" db="EMBL/GenBank/DDBJ databases">
        <authorList>
            <person name="de Groot N.N."/>
        </authorList>
    </citation>
    <scope>NUCLEOTIDE SEQUENCE [LARGE SCALE GENOMIC DNA]</scope>
    <source>
        <strain evidence="5 6">DSM 17890</strain>
    </source>
</reference>
<dbReference type="RefSeq" id="WP_092680293.1">
    <property type="nucleotide sequence ID" value="NZ_FNMZ01000002.1"/>
</dbReference>
<gene>
    <name evidence="5" type="ORF">SAMN05444336_1021</name>
</gene>
<evidence type="ECO:0000256" key="1">
    <source>
        <dbReference type="ARBA" id="ARBA00001947"/>
    </source>
</evidence>
<dbReference type="STRING" id="356660.SAMN05444336_1021"/>
<accession>A0A1H2V9S2</accession>
<evidence type="ECO:0000313" key="6">
    <source>
        <dbReference type="Proteomes" id="UP000199118"/>
    </source>
</evidence>
<evidence type="ECO:0000256" key="2">
    <source>
        <dbReference type="ARBA" id="ARBA00022679"/>
    </source>
</evidence>
<dbReference type="OrthoDB" id="9805277at2"/>
<comment type="cofactor">
    <cofactor evidence="1">
        <name>Zn(2+)</name>
        <dbReference type="ChEBI" id="CHEBI:29105"/>
    </cofactor>
</comment>
<dbReference type="InterPro" id="IPR013785">
    <property type="entry name" value="Aldolase_TIM"/>
</dbReference>
<protein>
    <submittedName>
        <fullName evidence="5">Uncharacterized conserved protein, DUF849 family</fullName>
    </submittedName>
</protein>
<evidence type="ECO:0000256" key="3">
    <source>
        <dbReference type="ARBA" id="ARBA00022723"/>
    </source>
</evidence>